<dbReference type="InterPro" id="IPR023765">
    <property type="entry name" value="SBP_5_CS"/>
</dbReference>
<dbReference type="PROSITE" id="PS51257">
    <property type="entry name" value="PROKAR_LIPOPROTEIN"/>
    <property type="match status" value="1"/>
</dbReference>
<dbReference type="PIRSF" id="PIRSF002741">
    <property type="entry name" value="MppA"/>
    <property type="match status" value="1"/>
</dbReference>
<comment type="subcellular location">
    <subcellularLocation>
        <location evidence="1">Cell membrane</location>
        <topology evidence="1">Lipid-anchor</topology>
    </subcellularLocation>
</comment>
<evidence type="ECO:0000256" key="1">
    <source>
        <dbReference type="ARBA" id="ARBA00004193"/>
    </source>
</evidence>
<evidence type="ECO:0000256" key="5">
    <source>
        <dbReference type="SAM" id="SignalP"/>
    </source>
</evidence>
<dbReference type="InterPro" id="IPR030678">
    <property type="entry name" value="Peptide/Ni-bd"/>
</dbReference>
<reference evidence="7 8" key="1">
    <citation type="submission" date="2023-05" db="EMBL/GenBank/DDBJ databases">
        <title>Metabolic capabilities are highly conserved among human nasal-associated Corynebacterium species in pangenomic analyses.</title>
        <authorList>
            <person name="Tran T.H."/>
            <person name="Roberts A.Q."/>
            <person name="Escapa I.F."/>
            <person name="Gao W."/>
            <person name="Conlan S."/>
            <person name="Kong H."/>
            <person name="Segre J.A."/>
            <person name="Kelly M.S."/>
            <person name="Lemon K.P."/>
        </authorList>
    </citation>
    <scope>NUCLEOTIDE SEQUENCE [LARGE SCALE GENOMIC DNA]</scope>
    <source>
        <strain evidence="7 8">KPL2811</strain>
    </source>
</reference>
<dbReference type="EMBL" id="JASNVK010000002">
    <property type="protein sequence ID" value="MDK4300107.1"/>
    <property type="molecule type" value="Genomic_DNA"/>
</dbReference>
<dbReference type="SUPFAM" id="SSF53850">
    <property type="entry name" value="Periplasmic binding protein-like II"/>
    <property type="match status" value="1"/>
</dbReference>
<dbReference type="PROSITE" id="PS01040">
    <property type="entry name" value="SBP_BACTERIAL_5"/>
    <property type="match status" value="1"/>
</dbReference>
<evidence type="ECO:0000256" key="4">
    <source>
        <dbReference type="SAM" id="MobiDB-lite"/>
    </source>
</evidence>
<keyword evidence="8" id="KW-1185">Reference proteome</keyword>
<proteinExistence type="inferred from homology"/>
<comment type="caution">
    <text evidence="7">The sequence shown here is derived from an EMBL/GenBank/DDBJ whole genome shotgun (WGS) entry which is preliminary data.</text>
</comment>
<dbReference type="PANTHER" id="PTHR30290">
    <property type="entry name" value="PERIPLASMIC BINDING COMPONENT OF ABC TRANSPORTER"/>
    <property type="match status" value="1"/>
</dbReference>
<comment type="similarity">
    <text evidence="2">Belongs to the bacterial solute-binding protein 5 family.</text>
</comment>
<accession>A0ABT7G056</accession>
<organism evidence="7 8">
    <name type="scientific">Corynebacterium propinquum</name>
    <dbReference type="NCBI Taxonomy" id="43769"/>
    <lineage>
        <taxon>Bacteria</taxon>
        <taxon>Bacillati</taxon>
        <taxon>Actinomycetota</taxon>
        <taxon>Actinomycetes</taxon>
        <taxon>Mycobacteriales</taxon>
        <taxon>Corynebacteriaceae</taxon>
        <taxon>Corynebacterium</taxon>
    </lineage>
</organism>
<dbReference type="RefSeq" id="WP_284585793.1">
    <property type="nucleotide sequence ID" value="NZ_JASNVK010000002.1"/>
</dbReference>
<dbReference type="InterPro" id="IPR039424">
    <property type="entry name" value="SBP_5"/>
</dbReference>
<feature type="signal peptide" evidence="5">
    <location>
        <begin position="1"/>
        <end position="18"/>
    </location>
</feature>
<sequence length="516" mass="54745">MRKAGSAVVASVSALVLAGCSAGHTANYARPGSTDAIVVAATSAASSLDFTNTGGSAAPGALLTDVYETLVRIDDDGAVVPHLATSWQVSDDRTEYIFQLREGVNFSDGSPFTAETAAFSIGYVQTEWTNGLKSGMDVVAEAEALDEYTLRVQLKHPDSQWLWSMGTTIGAMMSPSGVDALAIDPVGTGPLTVESFATGESIRFVPRQDYWGEPVQSPVEVRYFSDAISSINALQSGQVDLVWAMQAPELLDALDEDINVDIGTTNGELIFSMNNQAAPFDDPLVRRAAAFAIDRAAANEVVFSGHATDTAGAPVSPTDPWFDEVVRRAAHTNSGGSASSANNSGGFYPHNPERARELLAESSYDGQLVTLTVPSLPYATLLAELLNSQLREVGFQVAVETVEFPAVWLNQVHGAADYQASIIAHLEARDTEHMFGNPDYYLGYDNARVRELFDAAGRSKDPAAEMSAAIAQIMDDAGALTVANLPNIVLSDPAISGIQPTMVTDAINLSSLREAQ</sequence>
<evidence type="ECO:0000313" key="7">
    <source>
        <dbReference type="EMBL" id="MDK4300107.1"/>
    </source>
</evidence>
<feature type="domain" description="Solute-binding protein family 5" evidence="6">
    <location>
        <begin position="79"/>
        <end position="413"/>
    </location>
</feature>
<dbReference type="Proteomes" id="UP001243856">
    <property type="component" value="Unassembled WGS sequence"/>
</dbReference>
<evidence type="ECO:0000256" key="3">
    <source>
        <dbReference type="ARBA" id="ARBA00022729"/>
    </source>
</evidence>
<dbReference type="Gene3D" id="3.40.190.10">
    <property type="entry name" value="Periplasmic binding protein-like II"/>
    <property type="match status" value="1"/>
</dbReference>
<feature type="compositionally biased region" description="Low complexity" evidence="4">
    <location>
        <begin position="333"/>
        <end position="346"/>
    </location>
</feature>
<dbReference type="Pfam" id="PF00496">
    <property type="entry name" value="SBP_bac_5"/>
    <property type="match status" value="1"/>
</dbReference>
<feature type="chain" id="PRO_5047020554" evidence="5">
    <location>
        <begin position="19"/>
        <end position="516"/>
    </location>
</feature>
<evidence type="ECO:0000256" key="2">
    <source>
        <dbReference type="ARBA" id="ARBA00005695"/>
    </source>
</evidence>
<protein>
    <submittedName>
        <fullName evidence="7">ABC transporter substrate-binding protein</fullName>
    </submittedName>
</protein>
<dbReference type="InterPro" id="IPR000914">
    <property type="entry name" value="SBP_5_dom"/>
</dbReference>
<feature type="region of interest" description="Disordered" evidence="4">
    <location>
        <begin position="332"/>
        <end position="351"/>
    </location>
</feature>
<name>A0ABT7G056_9CORY</name>
<evidence type="ECO:0000313" key="8">
    <source>
        <dbReference type="Proteomes" id="UP001243856"/>
    </source>
</evidence>
<evidence type="ECO:0000259" key="6">
    <source>
        <dbReference type="Pfam" id="PF00496"/>
    </source>
</evidence>
<dbReference type="Gene3D" id="3.10.105.10">
    <property type="entry name" value="Dipeptide-binding Protein, Domain 3"/>
    <property type="match status" value="1"/>
</dbReference>
<gene>
    <name evidence="7" type="ORF">QPX45_02390</name>
</gene>
<keyword evidence="3 5" id="KW-0732">Signal</keyword>